<organism evidence="1 2">
    <name type="scientific">Diphasiastrum complanatum</name>
    <name type="common">Issler's clubmoss</name>
    <name type="synonym">Lycopodium complanatum</name>
    <dbReference type="NCBI Taxonomy" id="34168"/>
    <lineage>
        <taxon>Eukaryota</taxon>
        <taxon>Viridiplantae</taxon>
        <taxon>Streptophyta</taxon>
        <taxon>Embryophyta</taxon>
        <taxon>Tracheophyta</taxon>
        <taxon>Lycopodiopsida</taxon>
        <taxon>Lycopodiales</taxon>
        <taxon>Lycopodiaceae</taxon>
        <taxon>Lycopodioideae</taxon>
        <taxon>Diphasiastrum</taxon>
    </lineage>
</organism>
<protein>
    <submittedName>
        <fullName evidence="1">Uncharacterized protein</fullName>
    </submittedName>
</protein>
<proteinExistence type="predicted"/>
<reference evidence="2" key="1">
    <citation type="journal article" date="2024" name="Proc. Natl. Acad. Sci. U.S.A.">
        <title>Extraordinary preservation of gene collinearity over three hundred million years revealed in homosporous lycophytes.</title>
        <authorList>
            <person name="Li C."/>
            <person name="Wickell D."/>
            <person name="Kuo L.Y."/>
            <person name="Chen X."/>
            <person name="Nie B."/>
            <person name="Liao X."/>
            <person name="Peng D."/>
            <person name="Ji J."/>
            <person name="Jenkins J."/>
            <person name="Williams M."/>
            <person name="Shu S."/>
            <person name="Plott C."/>
            <person name="Barry K."/>
            <person name="Rajasekar S."/>
            <person name="Grimwood J."/>
            <person name="Han X."/>
            <person name="Sun S."/>
            <person name="Hou Z."/>
            <person name="He W."/>
            <person name="Dai G."/>
            <person name="Sun C."/>
            <person name="Schmutz J."/>
            <person name="Leebens-Mack J.H."/>
            <person name="Li F.W."/>
            <person name="Wang L."/>
        </authorList>
    </citation>
    <scope>NUCLEOTIDE SEQUENCE [LARGE SCALE GENOMIC DNA]</scope>
    <source>
        <strain evidence="2">cv. PW_Plant_1</strain>
    </source>
</reference>
<dbReference type="Proteomes" id="UP001162992">
    <property type="component" value="Chromosome 4"/>
</dbReference>
<comment type="caution">
    <text evidence="1">The sequence shown here is derived from an EMBL/GenBank/DDBJ whole genome shotgun (WGS) entry which is preliminary data.</text>
</comment>
<accession>A0ACC2DVU2</accession>
<dbReference type="EMBL" id="CM055095">
    <property type="protein sequence ID" value="KAJ7558277.1"/>
    <property type="molecule type" value="Genomic_DNA"/>
</dbReference>
<name>A0ACC2DVU2_DIPCM</name>
<evidence type="ECO:0000313" key="1">
    <source>
        <dbReference type="EMBL" id="KAJ7558277.1"/>
    </source>
</evidence>
<keyword evidence="2" id="KW-1185">Reference proteome</keyword>
<sequence length="133" mass="14393">MAAFRAMHRASISAARTCRSGAAFCSSSFSHGSQIRAGYIAFYSTSSTDPGNALPPPPVNPPDSFNPDAATLREQWNYAVRQYSKWYSHAWGTAIFAGMSLFAVGWVVKGQNPITAVVQKKKAESEQSNLEGD</sequence>
<gene>
    <name evidence="1" type="ORF">O6H91_04G031700</name>
</gene>
<evidence type="ECO:0000313" key="2">
    <source>
        <dbReference type="Proteomes" id="UP001162992"/>
    </source>
</evidence>